<proteinExistence type="predicted"/>
<name>A0A139XAK1_9CYAN</name>
<protein>
    <recommendedName>
        <fullName evidence="3">PAC domain-containing protein</fullName>
    </recommendedName>
</protein>
<dbReference type="AlphaFoldDB" id="A0A139XAK1"/>
<evidence type="ECO:0000313" key="2">
    <source>
        <dbReference type="Proteomes" id="UP000076925"/>
    </source>
</evidence>
<comment type="caution">
    <text evidence="1">The sequence shown here is derived from an EMBL/GenBank/DDBJ whole genome shotgun (WGS) entry which is preliminary data.</text>
</comment>
<evidence type="ECO:0008006" key="3">
    <source>
        <dbReference type="Google" id="ProtNLM"/>
    </source>
</evidence>
<evidence type="ECO:0000313" key="1">
    <source>
        <dbReference type="EMBL" id="KYC41715.1"/>
    </source>
</evidence>
<accession>A0A139XAK1</accession>
<reference evidence="1 2" key="1">
    <citation type="journal article" date="2013" name="Genome Biol. Evol.">
        <title>Genomes of Stigonematalean cyanobacteria (subsection V) and the evolution of oxygenic photosynthesis from prokaryotes to plastids.</title>
        <authorList>
            <person name="Dagan T."/>
            <person name="Roettger M."/>
            <person name="Stucken K."/>
            <person name="Landan G."/>
            <person name="Koch R."/>
            <person name="Major P."/>
            <person name="Gould S.B."/>
            <person name="Goremykin V.V."/>
            <person name="Rippka R."/>
            <person name="Tandeau de Marsac N."/>
            <person name="Gugger M."/>
            <person name="Lockhart P.J."/>
            <person name="Allen J.F."/>
            <person name="Brune I."/>
            <person name="Maus I."/>
            <person name="Puhler A."/>
            <person name="Martin W.F."/>
        </authorList>
    </citation>
    <scope>NUCLEOTIDE SEQUENCE [LARGE SCALE GENOMIC DNA]</scope>
    <source>
        <strain evidence="1 2">PCC 7110</strain>
    </source>
</reference>
<dbReference type="STRING" id="128403.WA1_16910"/>
<dbReference type="Proteomes" id="UP000076925">
    <property type="component" value="Unassembled WGS sequence"/>
</dbReference>
<dbReference type="OrthoDB" id="290376at2"/>
<sequence>MRSQLEEILTSNTQFQDFEVEHEFERIGRKIMRLKARKMFKIDSTQMILLAIEDITEQRLLKTESE</sequence>
<dbReference type="RefSeq" id="WP_066612905.1">
    <property type="nucleotide sequence ID" value="NZ_KQ976354.1"/>
</dbReference>
<dbReference type="EMBL" id="ANNX02000020">
    <property type="protein sequence ID" value="KYC41715.1"/>
    <property type="molecule type" value="Genomic_DNA"/>
</dbReference>
<keyword evidence="2" id="KW-1185">Reference proteome</keyword>
<gene>
    <name evidence="1" type="ORF">WA1_16910</name>
</gene>
<organism evidence="1 2">
    <name type="scientific">Scytonema hofmannii PCC 7110</name>
    <dbReference type="NCBI Taxonomy" id="128403"/>
    <lineage>
        <taxon>Bacteria</taxon>
        <taxon>Bacillati</taxon>
        <taxon>Cyanobacteriota</taxon>
        <taxon>Cyanophyceae</taxon>
        <taxon>Nostocales</taxon>
        <taxon>Scytonemataceae</taxon>
        <taxon>Scytonema</taxon>
    </lineage>
</organism>